<reference evidence="4 5" key="1">
    <citation type="submission" date="2020-08" db="EMBL/GenBank/DDBJ databases">
        <title>Bridging the membrane lipid divide: bacteria of the FCB group superphylum have the potential to synthesize archaeal ether lipids.</title>
        <authorList>
            <person name="Villanueva L."/>
            <person name="Von Meijenfeldt F.A.B."/>
            <person name="Westbye A.B."/>
            <person name="Yadav S."/>
            <person name="Hopmans E.C."/>
            <person name="Dutilh B.E."/>
            <person name="Sinninghe Damste J.S."/>
        </authorList>
    </citation>
    <scope>NUCLEOTIDE SEQUENCE [LARGE SCALE GENOMIC DNA]</scope>
    <source>
        <strain evidence="4">NIOZ-UU17</strain>
    </source>
</reference>
<dbReference type="InterPro" id="IPR050534">
    <property type="entry name" value="Coronavir_polyprotein_1ab"/>
</dbReference>
<dbReference type="GO" id="GO:0003677">
    <property type="term" value="F:DNA binding"/>
    <property type="evidence" value="ECO:0007669"/>
    <property type="project" value="InterPro"/>
</dbReference>
<dbReference type="InterPro" id="IPR041451">
    <property type="entry name" value="RecD2_SH13"/>
</dbReference>
<dbReference type="InterPro" id="IPR027417">
    <property type="entry name" value="P-loop_NTPase"/>
</dbReference>
<dbReference type="InterPro" id="IPR010994">
    <property type="entry name" value="RuvA_2-like"/>
</dbReference>
<dbReference type="SUPFAM" id="SSF52540">
    <property type="entry name" value="P-loop containing nucleoside triphosphate hydrolases"/>
    <property type="match status" value="2"/>
</dbReference>
<gene>
    <name evidence="4" type="ORF">H8D96_21355</name>
</gene>
<evidence type="ECO:0000313" key="5">
    <source>
        <dbReference type="Proteomes" id="UP000605201"/>
    </source>
</evidence>
<evidence type="ECO:0000256" key="2">
    <source>
        <dbReference type="ARBA" id="ARBA00022840"/>
    </source>
</evidence>
<dbReference type="Gene3D" id="3.40.50.300">
    <property type="entry name" value="P-loop containing nucleotide triphosphate hydrolases"/>
    <property type="match status" value="2"/>
</dbReference>
<dbReference type="AlphaFoldDB" id="A0A8J6TMF4"/>
<keyword evidence="1" id="KW-0547">Nucleotide-binding</keyword>
<sequence length="730" mass="80984">MRTNLSGPLTTLEGRLERITYYNEENHYTIARLKTDSTQTLVTVVGYMPAVSPGEALKIKGTWETHPRYGQQLKIQSYEVTLPASVDGIKNYLRSGFIRGIGPAMADKLVNHFKEHTLEVIEKNPSKLLEVSGIGRSKAASITQAWKEQHAVRGLMQFLQEYGVNTSYSGKILKAYGLDAVNAIQSNPYRMAVDIPGIGFHLADTIALKMGAAEDEPARIKACIIFQMLQFADDGHIFAYEDELLQICAKLLKIESENIKSILAVLADEKEIVVEKMPQDPDATIIYTKALHEAETGIANRLQAMLSVPVTTAALDQEQITTEIVEKLAIKPSSEQLSVLEEILSHRVSIITGGPGTGKTTLIRSVTAIFESMGKAILLAAPTGRAARRLSEVTRRKASTIHKLLGYNFNINLFEKNQDNPLDADALIVDEASMVDTALMFHLLKALPMTSTLILVGDIFQLPSVGPGNVLADMIASKRIRTFELKKIFRQAKESPIVLNAHKVRRGETPDLTSIDNTEGLSEFYFIEQRNPDKVLKTIVELCSERIPRRYKFDHVNDVQVLTPMHKGVVGTINLNQVLQKVLNPSPADTKAKGIGFRSDDKVMHLKNNYQKEVFNGDIGTVISVDAEQKQLSVDYYGRPVNYDFAELDELSLAYAISVHKSQGSEYPAVIVPILTQHFFLLQRNLLYTAITRGAKLVILIGTQKALTIALKNNKPHKRLTGLAFKLQDG</sequence>
<dbReference type="CDD" id="cd18809">
    <property type="entry name" value="SF1_C_RecD"/>
    <property type="match status" value="1"/>
</dbReference>
<dbReference type="Pfam" id="PF13538">
    <property type="entry name" value="UvrD_C_2"/>
    <property type="match status" value="1"/>
</dbReference>
<dbReference type="Pfam" id="PF14490">
    <property type="entry name" value="HHH_RecD2"/>
    <property type="match status" value="1"/>
</dbReference>
<dbReference type="SMART" id="SM00382">
    <property type="entry name" value="AAA"/>
    <property type="match status" value="1"/>
</dbReference>
<keyword evidence="4" id="KW-0347">Helicase</keyword>
<organism evidence="4 5">
    <name type="scientific">Candidatus Desulfatibia vada</name>
    <dbReference type="NCBI Taxonomy" id="2841696"/>
    <lineage>
        <taxon>Bacteria</taxon>
        <taxon>Pseudomonadati</taxon>
        <taxon>Thermodesulfobacteriota</taxon>
        <taxon>Desulfobacteria</taxon>
        <taxon>Desulfobacterales</taxon>
        <taxon>Desulfobacterales incertae sedis</taxon>
        <taxon>Candidatus Desulfatibia</taxon>
    </lineage>
</organism>
<comment type="caution">
    <text evidence="4">The sequence shown here is derived from an EMBL/GenBank/DDBJ whole genome shotgun (WGS) entry which is preliminary data.</text>
</comment>
<dbReference type="InterPro" id="IPR027785">
    <property type="entry name" value="UvrD-like_helicase_C"/>
</dbReference>
<dbReference type="Gene3D" id="2.30.30.940">
    <property type="match status" value="1"/>
</dbReference>
<feature type="domain" description="AAA+ ATPase" evidence="3">
    <location>
        <begin position="345"/>
        <end position="609"/>
    </location>
</feature>
<dbReference type="InterPro" id="IPR006345">
    <property type="entry name" value="RecD2"/>
</dbReference>
<dbReference type="Pfam" id="PF13245">
    <property type="entry name" value="AAA_19"/>
    <property type="match status" value="1"/>
</dbReference>
<dbReference type="CDD" id="cd17933">
    <property type="entry name" value="DEXSc_RecD-like"/>
    <property type="match status" value="1"/>
</dbReference>
<evidence type="ECO:0000256" key="1">
    <source>
        <dbReference type="ARBA" id="ARBA00022741"/>
    </source>
</evidence>
<dbReference type="GO" id="GO:0005524">
    <property type="term" value="F:ATP binding"/>
    <property type="evidence" value="ECO:0007669"/>
    <property type="project" value="UniProtKB-KW"/>
</dbReference>
<dbReference type="PANTHER" id="PTHR43788:SF6">
    <property type="entry name" value="DNA HELICASE B"/>
    <property type="match status" value="1"/>
</dbReference>
<dbReference type="PANTHER" id="PTHR43788">
    <property type="entry name" value="DNA2/NAM7 HELICASE FAMILY MEMBER"/>
    <property type="match status" value="1"/>
</dbReference>
<proteinExistence type="inferred from homology"/>
<dbReference type="GO" id="GO:0009338">
    <property type="term" value="C:exodeoxyribonuclease V complex"/>
    <property type="evidence" value="ECO:0007669"/>
    <property type="project" value="TreeGrafter"/>
</dbReference>
<evidence type="ECO:0000259" key="3">
    <source>
        <dbReference type="SMART" id="SM00382"/>
    </source>
</evidence>
<dbReference type="SUPFAM" id="SSF47781">
    <property type="entry name" value="RuvA domain 2-like"/>
    <property type="match status" value="1"/>
</dbReference>
<accession>A0A8J6TMF4</accession>
<dbReference type="InterPro" id="IPR003593">
    <property type="entry name" value="AAA+_ATPase"/>
</dbReference>
<dbReference type="GO" id="GO:0017116">
    <property type="term" value="F:single-stranded DNA helicase activity"/>
    <property type="evidence" value="ECO:0007669"/>
    <property type="project" value="TreeGrafter"/>
</dbReference>
<keyword evidence="2" id="KW-0067">ATP-binding</keyword>
<dbReference type="Pfam" id="PF23139">
    <property type="entry name" value="OB_YrrC"/>
    <property type="match status" value="1"/>
</dbReference>
<name>A0A8J6TMF4_9BACT</name>
<dbReference type="NCBIfam" id="TIGR01448">
    <property type="entry name" value="recD_rel"/>
    <property type="match status" value="1"/>
</dbReference>
<dbReference type="Gene3D" id="1.10.150.20">
    <property type="entry name" value="5' to 3' exonuclease, C-terminal subdomain"/>
    <property type="match status" value="1"/>
</dbReference>
<dbReference type="Proteomes" id="UP000605201">
    <property type="component" value="Unassembled WGS sequence"/>
</dbReference>
<dbReference type="Gene3D" id="1.10.10.2220">
    <property type="match status" value="1"/>
</dbReference>
<dbReference type="Pfam" id="PF18335">
    <property type="entry name" value="SH3_13"/>
    <property type="match status" value="1"/>
</dbReference>
<evidence type="ECO:0000313" key="4">
    <source>
        <dbReference type="EMBL" id="MBC8434464.1"/>
    </source>
</evidence>
<dbReference type="EMBL" id="JACNIG010000447">
    <property type="protein sequence ID" value="MBC8434464.1"/>
    <property type="molecule type" value="Genomic_DNA"/>
</dbReference>
<dbReference type="GO" id="GO:0006310">
    <property type="term" value="P:DNA recombination"/>
    <property type="evidence" value="ECO:0007669"/>
    <property type="project" value="InterPro"/>
</dbReference>
<dbReference type="HAMAP" id="MF_01488">
    <property type="entry name" value="RecD2"/>
    <property type="match status" value="1"/>
</dbReference>
<dbReference type="InterPro" id="IPR055446">
    <property type="entry name" value="RecD2_N_OB"/>
</dbReference>
<dbReference type="InterPro" id="IPR029493">
    <property type="entry name" value="RecD2-like_HHH"/>
</dbReference>
<dbReference type="GO" id="GO:0043139">
    <property type="term" value="F:5'-3' DNA helicase activity"/>
    <property type="evidence" value="ECO:0007669"/>
    <property type="project" value="InterPro"/>
</dbReference>
<keyword evidence="4" id="KW-0378">Hydrolase</keyword>
<protein>
    <submittedName>
        <fullName evidence="4">ATP-dependent RecD-like DNA helicase</fullName>
    </submittedName>
</protein>